<dbReference type="EMBL" id="JAXCGZ010005732">
    <property type="protein sequence ID" value="KAK7080988.1"/>
    <property type="molecule type" value="Genomic_DNA"/>
</dbReference>
<name>A0AAN8XG71_HALRR</name>
<feature type="compositionally biased region" description="Basic and acidic residues" evidence="1">
    <location>
        <begin position="107"/>
        <end position="116"/>
    </location>
</feature>
<dbReference type="AlphaFoldDB" id="A0AAN8XG71"/>
<gene>
    <name evidence="3" type="ORF">SK128_001563</name>
    <name evidence="2" type="ORF">SK128_025965</name>
</gene>
<dbReference type="Proteomes" id="UP001381693">
    <property type="component" value="Unassembled WGS sequence"/>
</dbReference>
<dbReference type="PANTHER" id="PTHR16260:SF3">
    <property type="entry name" value="CHROMOSOME 14 OPEN READING FRAME 119-LIKE-RELATED"/>
    <property type="match status" value="1"/>
</dbReference>
<evidence type="ECO:0000313" key="3">
    <source>
        <dbReference type="EMBL" id="KAK7080988.1"/>
    </source>
</evidence>
<evidence type="ECO:0000313" key="2">
    <source>
        <dbReference type="EMBL" id="KAK7049785.1"/>
    </source>
</evidence>
<dbReference type="InterPro" id="IPR028019">
    <property type="entry name" value="DUF4508"/>
</dbReference>
<comment type="caution">
    <text evidence="3">The sequence shown here is derived from an EMBL/GenBank/DDBJ whole genome shotgun (WGS) entry which is preliminary data.</text>
</comment>
<feature type="compositionally biased region" description="Low complexity" evidence="1">
    <location>
        <begin position="126"/>
        <end position="143"/>
    </location>
</feature>
<dbReference type="Pfam" id="PF14969">
    <property type="entry name" value="DUF4508"/>
    <property type="match status" value="1"/>
</dbReference>
<evidence type="ECO:0000256" key="1">
    <source>
        <dbReference type="SAM" id="MobiDB-lite"/>
    </source>
</evidence>
<feature type="compositionally biased region" description="Polar residues" evidence="1">
    <location>
        <begin position="192"/>
        <end position="201"/>
    </location>
</feature>
<evidence type="ECO:0000313" key="4">
    <source>
        <dbReference type="Proteomes" id="UP001381693"/>
    </source>
</evidence>
<feature type="compositionally biased region" description="Basic and acidic residues" evidence="1">
    <location>
        <begin position="157"/>
        <end position="172"/>
    </location>
</feature>
<organism evidence="3 4">
    <name type="scientific">Halocaridina rubra</name>
    <name type="common">Hawaiian red shrimp</name>
    <dbReference type="NCBI Taxonomy" id="373956"/>
    <lineage>
        <taxon>Eukaryota</taxon>
        <taxon>Metazoa</taxon>
        <taxon>Ecdysozoa</taxon>
        <taxon>Arthropoda</taxon>
        <taxon>Crustacea</taxon>
        <taxon>Multicrustacea</taxon>
        <taxon>Malacostraca</taxon>
        <taxon>Eumalacostraca</taxon>
        <taxon>Eucarida</taxon>
        <taxon>Decapoda</taxon>
        <taxon>Pleocyemata</taxon>
        <taxon>Caridea</taxon>
        <taxon>Atyoidea</taxon>
        <taxon>Atyidae</taxon>
        <taxon>Halocaridina</taxon>
    </lineage>
</organism>
<feature type="region of interest" description="Disordered" evidence="1">
    <location>
        <begin position="107"/>
        <end position="237"/>
    </location>
</feature>
<feature type="compositionally biased region" description="Polar residues" evidence="1">
    <location>
        <begin position="175"/>
        <end position="185"/>
    </location>
</feature>
<keyword evidence="4" id="KW-1185">Reference proteome</keyword>
<sequence length="237" mass="26472">MPQQHTSIDQVNFLSQWFATWSEMQREDFLPILVQAYQPKDHINGLLGGIDSMKLQGRRPSLFDCQIKLFHDWFGTWTEHERSHLLNQLREVDPEFMLQYEKELCGESAREDREELSPPTECGEESQNPPSSVSSPPSTLPRSHSPHDSGLDEPPSDSDHTEPHSLDSHQENEDSSITSPASNAHTPAIKASSISLNNISNPGEEPQKSDADTKGSAVSEDVSLALESSNDIESERL</sequence>
<dbReference type="EMBL" id="JAXCGZ010021519">
    <property type="protein sequence ID" value="KAK7049785.1"/>
    <property type="molecule type" value="Genomic_DNA"/>
</dbReference>
<dbReference type="PANTHER" id="PTHR16260">
    <property type="entry name" value="SIMILAR TO 1700123O20RIK PROTEIN"/>
    <property type="match status" value="1"/>
</dbReference>
<proteinExistence type="predicted"/>
<protein>
    <submittedName>
        <fullName evidence="3">Uncharacterized protein</fullName>
    </submittedName>
</protein>
<reference evidence="3 4" key="1">
    <citation type="submission" date="2023-11" db="EMBL/GenBank/DDBJ databases">
        <title>Halocaridina rubra genome assembly.</title>
        <authorList>
            <person name="Smith C."/>
        </authorList>
    </citation>
    <scope>NUCLEOTIDE SEQUENCE [LARGE SCALE GENOMIC DNA]</scope>
    <source>
        <strain evidence="3">EP-1</strain>
        <tissue evidence="3">Whole</tissue>
    </source>
</reference>
<accession>A0AAN8XG71</accession>